<evidence type="ECO:0000256" key="4">
    <source>
        <dbReference type="ARBA" id="ARBA00022989"/>
    </source>
</evidence>
<feature type="transmembrane region" description="Helical" evidence="6">
    <location>
        <begin position="124"/>
        <end position="140"/>
    </location>
</feature>
<feature type="transmembrane region" description="Helical" evidence="6">
    <location>
        <begin position="100"/>
        <end position="117"/>
    </location>
</feature>
<keyword evidence="3 6" id="KW-0812">Transmembrane</keyword>
<dbReference type="OrthoDB" id="5298131at2"/>
<name>A0A3A3FZ38_9BURK</name>
<proteinExistence type="predicted"/>
<dbReference type="PANTHER" id="PTHR32322:SF18">
    <property type="entry name" value="S-ADENOSYLMETHIONINE_S-ADENOSYLHOMOCYSTEINE TRANSPORTER"/>
    <property type="match status" value="1"/>
</dbReference>
<evidence type="ECO:0000256" key="2">
    <source>
        <dbReference type="ARBA" id="ARBA00022475"/>
    </source>
</evidence>
<gene>
    <name evidence="8" type="ORF">D3871_05035</name>
</gene>
<feature type="domain" description="EamA" evidence="7">
    <location>
        <begin position="152"/>
        <end position="286"/>
    </location>
</feature>
<feature type="transmembrane region" description="Helical" evidence="6">
    <location>
        <begin position="71"/>
        <end position="94"/>
    </location>
</feature>
<dbReference type="PANTHER" id="PTHR32322">
    <property type="entry name" value="INNER MEMBRANE TRANSPORTER"/>
    <property type="match status" value="1"/>
</dbReference>
<feature type="transmembrane region" description="Helical" evidence="6">
    <location>
        <begin position="9"/>
        <end position="26"/>
    </location>
</feature>
<sequence>MTTLTRKDWILLILLTLFWGINWPIMKIGVQDFPPLSFRTLSMLGGLPTIWLAARLQGASLAIPAGRARDLAWLAVPNMLIWHSFMILAVKLLASGRAAILGYTMPVWATLFALAFFGERLVRSAWLGVACAFAGALLLLSSEFSTLAGNPLGTVFALVAAAGWGYGTVVMKRSSINMPTISLTFWMLALTTLVMAIAATLLESAAWQWPTPAAWAAIVYNALLIFGFAHVVWFKLARTLPPVASSLSVMMIPVLGVFSGAWFLGETPHWQDYAAMGLILVAMSTVLLKPKDAAHK</sequence>
<accession>A0A3A3FZ38</accession>
<comment type="subcellular location">
    <subcellularLocation>
        <location evidence="1">Cell membrane</location>
        <topology evidence="1">Multi-pass membrane protein</topology>
    </subcellularLocation>
</comment>
<feature type="transmembrane region" description="Helical" evidence="6">
    <location>
        <begin position="183"/>
        <end position="202"/>
    </location>
</feature>
<comment type="caution">
    <text evidence="8">The sequence shown here is derived from an EMBL/GenBank/DDBJ whole genome shotgun (WGS) entry which is preliminary data.</text>
</comment>
<dbReference type="InterPro" id="IPR050638">
    <property type="entry name" value="AA-Vitamin_Transporters"/>
</dbReference>
<feature type="transmembrane region" description="Helical" evidence="6">
    <location>
        <begin position="152"/>
        <end position="171"/>
    </location>
</feature>
<feature type="transmembrane region" description="Helical" evidence="6">
    <location>
        <begin position="246"/>
        <end position="264"/>
    </location>
</feature>
<dbReference type="SUPFAM" id="SSF103481">
    <property type="entry name" value="Multidrug resistance efflux transporter EmrE"/>
    <property type="match status" value="2"/>
</dbReference>
<dbReference type="EMBL" id="QYUO01000001">
    <property type="protein sequence ID" value="RJF99958.1"/>
    <property type="molecule type" value="Genomic_DNA"/>
</dbReference>
<dbReference type="GO" id="GO:0005886">
    <property type="term" value="C:plasma membrane"/>
    <property type="evidence" value="ECO:0007669"/>
    <property type="project" value="UniProtKB-SubCell"/>
</dbReference>
<evidence type="ECO:0000259" key="7">
    <source>
        <dbReference type="Pfam" id="PF00892"/>
    </source>
</evidence>
<evidence type="ECO:0000256" key="3">
    <source>
        <dbReference type="ARBA" id="ARBA00022692"/>
    </source>
</evidence>
<keyword evidence="4 6" id="KW-1133">Transmembrane helix</keyword>
<protein>
    <submittedName>
        <fullName evidence="8">EamA family transporter</fullName>
    </submittedName>
</protein>
<keyword evidence="9" id="KW-1185">Reference proteome</keyword>
<evidence type="ECO:0000313" key="9">
    <source>
        <dbReference type="Proteomes" id="UP000265955"/>
    </source>
</evidence>
<dbReference type="RefSeq" id="WP_119769901.1">
    <property type="nucleotide sequence ID" value="NZ_QYUO01000001.1"/>
</dbReference>
<dbReference type="Pfam" id="PF00892">
    <property type="entry name" value="EamA"/>
    <property type="match status" value="2"/>
</dbReference>
<feature type="transmembrane region" description="Helical" evidence="6">
    <location>
        <begin position="214"/>
        <end position="234"/>
    </location>
</feature>
<dbReference type="InterPro" id="IPR000620">
    <property type="entry name" value="EamA_dom"/>
</dbReference>
<feature type="transmembrane region" description="Helical" evidence="6">
    <location>
        <begin position="38"/>
        <end position="59"/>
    </location>
</feature>
<dbReference type="Proteomes" id="UP000265955">
    <property type="component" value="Unassembled WGS sequence"/>
</dbReference>
<evidence type="ECO:0000256" key="5">
    <source>
        <dbReference type="ARBA" id="ARBA00023136"/>
    </source>
</evidence>
<dbReference type="AlphaFoldDB" id="A0A3A3FZ38"/>
<feature type="domain" description="EamA" evidence="7">
    <location>
        <begin position="10"/>
        <end position="140"/>
    </location>
</feature>
<evidence type="ECO:0000256" key="1">
    <source>
        <dbReference type="ARBA" id="ARBA00004651"/>
    </source>
</evidence>
<keyword evidence="2" id="KW-1003">Cell membrane</keyword>
<dbReference type="InterPro" id="IPR037185">
    <property type="entry name" value="EmrE-like"/>
</dbReference>
<organism evidence="8 9">
    <name type="scientific">Noviherbaspirillum saxi</name>
    <dbReference type="NCBI Taxonomy" id="2320863"/>
    <lineage>
        <taxon>Bacteria</taxon>
        <taxon>Pseudomonadati</taxon>
        <taxon>Pseudomonadota</taxon>
        <taxon>Betaproteobacteria</taxon>
        <taxon>Burkholderiales</taxon>
        <taxon>Oxalobacteraceae</taxon>
        <taxon>Noviherbaspirillum</taxon>
    </lineage>
</organism>
<keyword evidence="5 6" id="KW-0472">Membrane</keyword>
<reference evidence="9" key="1">
    <citation type="submission" date="2018-09" db="EMBL/GenBank/DDBJ databases">
        <authorList>
            <person name="Zhu H."/>
        </authorList>
    </citation>
    <scope>NUCLEOTIDE SEQUENCE [LARGE SCALE GENOMIC DNA]</scope>
    <source>
        <strain evidence="9">K1R23-30</strain>
    </source>
</reference>
<evidence type="ECO:0000256" key="6">
    <source>
        <dbReference type="SAM" id="Phobius"/>
    </source>
</evidence>
<feature type="transmembrane region" description="Helical" evidence="6">
    <location>
        <begin position="270"/>
        <end position="288"/>
    </location>
</feature>
<evidence type="ECO:0000313" key="8">
    <source>
        <dbReference type="EMBL" id="RJF99958.1"/>
    </source>
</evidence>